<dbReference type="EMBL" id="RPEM01000008">
    <property type="protein sequence ID" value="TGD42637.1"/>
    <property type="molecule type" value="Genomic_DNA"/>
</dbReference>
<evidence type="ECO:0000313" key="3">
    <source>
        <dbReference type="Proteomes" id="UP000297741"/>
    </source>
</evidence>
<gene>
    <name evidence="2" type="ORF">EEB11_12880</name>
</gene>
<feature type="region of interest" description="Disordered" evidence="1">
    <location>
        <begin position="44"/>
        <end position="70"/>
    </location>
</feature>
<comment type="caution">
    <text evidence="2">The sequence shown here is derived from an EMBL/GenBank/DDBJ whole genome shotgun (WGS) entry which is preliminary data.</text>
</comment>
<keyword evidence="3" id="KW-1185">Reference proteome</keyword>
<sequence>MEGSTMGQGRHESATTTHAVRAAIIRAGPPLVRGPACMIASFARADARRSSSPPSPAPQPSCSGCETRTRPDPGPLCPNLMNSVIRSTQNLGSCRKDWNIAIFV</sequence>
<evidence type="ECO:0000256" key="1">
    <source>
        <dbReference type="SAM" id="MobiDB-lite"/>
    </source>
</evidence>
<accession>A0ABY2KL68</accession>
<evidence type="ECO:0000313" key="2">
    <source>
        <dbReference type="EMBL" id="TGD42637.1"/>
    </source>
</evidence>
<feature type="region of interest" description="Disordered" evidence="1">
    <location>
        <begin position="1"/>
        <end position="20"/>
    </location>
</feature>
<protein>
    <submittedName>
        <fullName evidence="2">Uncharacterized protein</fullName>
    </submittedName>
</protein>
<organism evidence="2 3">
    <name type="scientific">Pseudotabrizicola sediminis</name>
    <dbReference type="NCBI Taxonomy" id="2486418"/>
    <lineage>
        <taxon>Bacteria</taxon>
        <taxon>Pseudomonadati</taxon>
        <taxon>Pseudomonadota</taxon>
        <taxon>Alphaproteobacteria</taxon>
        <taxon>Rhodobacterales</taxon>
        <taxon>Paracoccaceae</taxon>
        <taxon>Pseudotabrizicola</taxon>
    </lineage>
</organism>
<name>A0ABY2KL68_9RHOB</name>
<reference evidence="2 3" key="1">
    <citation type="submission" date="2018-11" db="EMBL/GenBank/DDBJ databases">
        <title>Tabrizicola sp. isolated from sediment of alpine lake.</title>
        <authorList>
            <person name="Liu Z."/>
        </authorList>
    </citation>
    <scope>NUCLEOTIDE SEQUENCE [LARGE SCALE GENOMIC DNA]</scope>
    <source>
        <strain evidence="2 3">DRYC-M-16</strain>
    </source>
</reference>
<proteinExistence type="predicted"/>
<dbReference type="Proteomes" id="UP000297741">
    <property type="component" value="Unassembled WGS sequence"/>
</dbReference>